<feature type="transmembrane region" description="Helical" evidence="1">
    <location>
        <begin position="197"/>
        <end position="220"/>
    </location>
</feature>
<feature type="transmembrane region" description="Helical" evidence="1">
    <location>
        <begin position="124"/>
        <end position="145"/>
    </location>
</feature>
<dbReference type="EMBL" id="JBAKUA010000009">
    <property type="protein sequence ID" value="MEH1546818.1"/>
    <property type="molecule type" value="Genomic_DNA"/>
</dbReference>
<accession>A0AB35XJT1</accession>
<dbReference type="AlphaFoldDB" id="A0AB35XJT1"/>
<evidence type="ECO:0000313" key="2">
    <source>
        <dbReference type="EMBL" id="MEH1546818.1"/>
    </source>
</evidence>
<dbReference type="RefSeq" id="WP_063279312.1">
    <property type="nucleotide sequence ID" value="NZ_CABKSM010000001.1"/>
</dbReference>
<evidence type="ECO:0000256" key="1">
    <source>
        <dbReference type="SAM" id="Phobius"/>
    </source>
</evidence>
<sequence length="403" mass="43028">MRPVLRQSLVWSAVLVVAWIVATCDTFVEVDQSWRSFALSAGNMSSVIIILTPLACAAGCAFGAHLKRSGAIRMSSAWPHRTAATIVTWWIVGAGVVLLATALLADAIFAWTCLAGGCHPDPRLAAGPVVTAMATTASLAVGALVGVATGSYLCAAVAGIGLYVVACEWPPFETVMMGWYGPVALDGSANHPSLQTYLVYGVLQLVVIAAVLVVIALLTATRGDRPWWMWATAALLVGAIVGGVTATLRLDPAWEPTDRWDCRTVGDRGSMACVPLDVEWRADEYVEATDRADRFLEDMGVQEPILYSGPGAPGYASAHRHYVFVGAVSTDAPRSQWADSLAGALLNGEVVLPKDPHHQKPTEQWCVDNFLTSHHLFEAVMDGTPPDPAETLTFLTMDKQCLQ</sequence>
<dbReference type="Proteomes" id="UP001309299">
    <property type="component" value="Unassembled WGS sequence"/>
</dbReference>
<keyword evidence="1" id="KW-1133">Transmembrane helix</keyword>
<protein>
    <submittedName>
        <fullName evidence="2">Conjugal transfer protein TraL</fullName>
    </submittedName>
</protein>
<proteinExistence type="predicted"/>
<feature type="transmembrane region" description="Helical" evidence="1">
    <location>
        <begin position="227"/>
        <end position="248"/>
    </location>
</feature>
<feature type="transmembrane region" description="Helical" evidence="1">
    <location>
        <begin position="152"/>
        <end position="172"/>
    </location>
</feature>
<comment type="caution">
    <text evidence="2">The sequence shown here is derived from an EMBL/GenBank/DDBJ whole genome shotgun (WGS) entry which is preliminary data.</text>
</comment>
<evidence type="ECO:0000313" key="3">
    <source>
        <dbReference type="Proteomes" id="UP001309299"/>
    </source>
</evidence>
<reference evidence="2" key="1">
    <citation type="submission" date="2024-02" db="EMBL/GenBank/DDBJ databases">
        <title>Bacterial skin colonization with Propionibacterium avidum as a risk factor for Periprosthetic Joint Infections - a single-center prospective study.</title>
        <authorList>
            <person name="Achermann Y."/>
        </authorList>
    </citation>
    <scope>NUCLEOTIDE SEQUENCE</scope>
    <source>
        <strain evidence="2">PAVI-2017310195</strain>
    </source>
</reference>
<feature type="transmembrane region" description="Helical" evidence="1">
    <location>
        <begin position="48"/>
        <end position="66"/>
    </location>
</feature>
<organism evidence="2 3">
    <name type="scientific">Cutibacterium avidum</name>
    <dbReference type="NCBI Taxonomy" id="33010"/>
    <lineage>
        <taxon>Bacteria</taxon>
        <taxon>Bacillati</taxon>
        <taxon>Actinomycetota</taxon>
        <taxon>Actinomycetes</taxon>
        <taxon>Propionibacteriales</taxon>
        <taxon>Propionibacteriaceae</taxon>
        <taxon>Cutibacterium</taxon>
    </lineage>
</organism>
<keyword evidence="1" id="KW-0472">Membrane</keyword>
<name>A0AB35XJT1_9ACTN</name>
<feature type="transmembrane region" description="Helical" evidence="1">
    <location>
        <begin position="87"/>
        <end position="112"/>
    </location>
</feature>
<gene>
    <name evidence="2" type="ORF">V7F78_07320</name>
</gene>
<keyword evidence="1" id="KW-0812">Transmembrane</keyword>